<reference evidence="2 3" key="1">
    <citation type="submission" date="2018-05" db="EMBL/GenBank/DDBJ databases">
        <title>Comparative genomics of bacterial root endophytes of switchgrass collected from native prairies over two seasons.</title>
        <authorList>
            <person name="Tang Y."/>
        </authorList>
    </citation>
    <scope>NUCLEOTIDE SEQUENCE [LARGE SCALE GENOMIC DNA]</scope>
    <source>
        <strain evidence="2 3">NFIX32</strain>
    </source>
</reference>
<dbReference type="AlphaFoldDB" id="A0A318IDZ2"/>
<feature type="compositionally biased region" description="Basic residues" evidence="1">
    <location>
        <begin position="11"/>
        <end position="21"/>
    </location>
</feature>
<protein>
    <submittedName>
        <fullName evidence="2">Uncharacterized protein</fullName>
    </submittedName>
</protein>
<dbReference type="Proteomes" id="UP000247755">
    <property type="component" value="Unassembled WGS sequence"/>
</dbReference>
<proteinExistence type="predicted"/>
<accession>A0A318IDZ2</accession>
<evidence type="ECO:0000256" key="1">
    <source>
        <dbReference type="SAM" id="MobiDB-lite"/>
    </source>
</evidence>
<sequence>MTRRVAACHTPGRHRSIRTHKPSVTDGES</sequence>
<organism evidence="2 3">
    <name type="scientific">Burkholderia pyrrocinia</name>
    <name type="common">Pseudomonas pyrrocinia</name>
    <dbReference type="NCBI Taxonomy" id="60550"/>
    <lineage>
        <taxon>Bacteria</taxon>
        <taxon>Pseudomonadati</taxon>
        <taxon>Pseudomonadota</taxon>
        <taxon>Betaproteobacteria</taxon>
        <taxon>Burkholderiales</taxon>
        <taxon>Burkholderiaceae</taxon>
        <taxon>Burkholderia</taxon>
        <taxon>Burkholderia cepacia complex</taxon>
    </lineage>
</organism>
<evidence type="ECO:0000313" key="2">
    <source>
        <dbReference type="EMBL" id="PXX30334.1"/>
    </source>
</evidence>
<name>A0A318IDZ2_BURPY</name>
<comment type="caution">
    <text evidence="2">The sequence shown here is derived from an EMBL/GenBank/DDBJ whole genome shotgun (WGS) entry which is preliminary data.</text>
</comment>
<feature type="region of interest" description="Disordered" evidence="1">
    <location>
        <begin position="1"/>
        <end position="29"/>
    </location>
</feature>
<evidence type="ECO:0000313" key="3">
    <source>
        <dbReference type="Proteomes" id="UP000247755"/>
    </source>
</evidence>
<dbReference type="EMBL" id="QJJY01000015">
    <property type="protein sequence ID" value="PXX30334.1"/>
    <property type="molecule type" value="Genomic_DNA"/>
</dbReference>
<gene>
    <name evidence="2" type="ORF">NA66_1015111</name>
</gene>